<evidence type="ECO:0000256" key="3">
    <source>
        <dbReference type="ARBA" id="ARBA00022478"/>
    </source>
</evidence>
<dbReference type="AlphaFoldDB" id="A0AAD9FSU6"/>
<dbReference type="InterPro" id="IPR050518">
    <property type="entry name" value="Rpo3/RPB3_RNA_Pol_subunit"/>
</dbReference>
<gene>
    <name evidence="8" type="ORF">DB88DRAFT_451122</name>
</gene>
<dbReference type="HAMAP" id="MF_00320">
    <property type="entry name" value="RNApol_arch_Rpo3"/>
    <property type="match status" value="1"/>
</dbReference>
<dbReference type="GO" id="GO:0046983">
    <property type="term" value="F:protein dimerization activity"/>
    <property type="evidence" value="ECO:0007669"/>
    <property type="project" value="InterPro"/>
</dbReference>
<evidence type="ECO:0000256" key="5">
    <source>
        <dbReference type="ARBA" id="ARBA00023242"/>
    </source>
</evidence>
<dbReference type="PANTHER" id="PTHR11800:SF13">
    <property type="entry name" value="DNA-DIRECTED RNA POLYMERASES I AND III SUBUNIT RPAC1"/>
    <property type="match status" value="1"/>
</dbReference>
<dbReference type="InterPro" id="IPR036643">
    <property type="entry name" value="RNApol_insert_sf"/>
</dbReference>
<dbReference type="CDD" id="cd07032">
    <property type="entry name" value="RNAP_I_II_AC40"/>
    <property type="match status" value="1"/>
</dbReference>
<dbReference type="InterPro" id="IPR033901">
    <property type="entry name" value="RNAPI/III_AC40"/>
</dbReference>
<dbReference type="Gene3D" id="2.170.120.12">
    <property type="entry name" value="DNA-directed RNA polymerase, insert domain"/>
    <property type="match status" value="1"/>
</dbReference>
<dbReference type="GO" id="GO:0005666">
    <property type="term" value="C:RNA polymerase III complex"/>
    <property type="evidence" value="ECO:0007669"/>
    <property type="project" value="TreeGrafter"/>
</dbReference>
<keyword evidence="5" id="KW-0539">Nucleus</keyword>
<feature type="domain" description="DNA-directed RNA polymerase RpoA/D/Rpb3-type" evidence="7">
    <location>
        <begin position="58"/>
        <end position="337"/>
    </location>
</feature>
<dbReference type="EMBL" id="JAODAN010000003">
    <property type="protein sequence ID" value="KAK1925547.1"/>
    <property type="molecule type" value="Genomic_DNA"/>
</dbReference>
<dbReference type="InterPro" id="IPR036603">
    <property type="entry name" value="RBP11-like"/>
</dbReference>
<comment type="similarity">
    <text evidence="6">Belongs to the archaeal Rpo3/eukaryotic RPB3 RNA polymerase subunit family.</text>
</comment>
<evidence type="ECO:0000256" key="2">
    <source>
        <dbReference type="ARBA" id="ARBA00022083"/>
    </source>
</evidence>
<dbReference type="GO" id="GO:0006351">
    <property type="term" value="P:DNA-templated transcription"/>
    <property type="evidence" value="ECO:0007669"/>
    <property type="project" value="InterPro"/>
</dbReference>
<keyword evidence="9" id="KW-1185">Reference proteome</keyword>
<dbReference type="PANTHER" id="PTHR11800">
    <property type="entry name" value="DNA-DIRECTED RNA POLYMERASE"/>
    <property type="match status" value="1"/>
</dbReference>
<protein>
    <recommendedName>
        <fullName evidence="2">DNA-directed RNA polymerases I and III subunit RPAC1</fullName>
    </recommendedName>
</protein>
<proteinExistence type="inferred from homology"/>
<dbReference type="FunFam" id="2.170.120.12:FF:000003">
    <property type="entry name" value="Dna-directed rna polymerases i and iii subunit"/>
    <property type="match status" value="1"/>
</dbReference>
<name>A0AAD9FSU6_PAPLA</name>
<dbReference type="NCBIfam" id="NF001988">
    <property type="entry name" value="PRK00783.1"/>
    <property type="match status" value="1"/>
</dbReference>
<dbReference type="SUPFAM" id="SSF55257">
    <property type="entry name" value="RBP11-like subunits of RNA polymerase"/>
    <property type="match status" value="1"/>
</dbReference>
<dbReference type="Pfam" id="PF01000">
    <property type="entry name" value="RNA_pol_A_bac"/>
    <property type="match status" value="1"/>
</dbReference>
<evidence type="ECO:0000256" key="6">
    <source>
        <dbReference type="ARBA" id="ARBA00025804"/>
    </source>
</evidence>
<comment type="caution">
    <text evidence="8">The sequence shown here is derived from an EMBL/GenBank/DDBJ whole genome shotgun (WGS) entry which is preliminary data.</text>
</comment>
<accession>A0AAD9FSU6</accession>
<evidence type="ECO:0000313" key="8">
    <source>
        <dbReference type="EMBL" id="KAK1925547.1"/>
    </source>
</evidence>
<evidence type="ECO:0000256" key="4">
    <source>
        <dbReference type="ARBA" id="ARBA00023163"/>
    </source>
</evidence>
<dbReference type="GO" id="GO:0055029">
    <property type="term" value="C:nuclear DNA-directed RNA polymerase complex"/>
    <property type="evidence" value="ECO:0007669"/>
    <property type="project" value="UniProtKB-ARBA"/>
</dbReference>
<organism evidence="8 9">
    <name type="scientific">Papiliotrema laurentii</name>
    <name type="common">Cryptococcus laurentii</name>
    <dbReference type="NCBI Taxonomy" id="5418"/>
    <lineage>
        <taxon>Eukaryota</taxon>
        <taxon>Fungi</taxon>
        <taxon>Dikarya</taxon>
        <taxon>Basidiomycota</taxon>
        <taxon>Agaricomycotina</taxon>
        <taxon>Tremellomycetes</taxon>
        <taxon>Tremellales</taxon>
        <taxon>Rhynchogastremaceae</taxon>
        <taxon>Papiliotrema</taxon>
    </lineage>
</organism>
<dbReference type="GO" id="GO:0003899">
    <property type="term" value="F:DNA-directed RNA polymerase activity"/>
    <property type="evidence" value="ECO:0007669"/>
    <property type="project" value="InterPro"/>
</dbReference>
<evidence type="ECO:0000259" key="7">
    <source>
        <dbReference type="SMART" id="SM00662"/>
    </source>
</evidence>
<dbReference type="Gene3D" id="3.30.1360.10">
    <property type="entry name" value="RNA polymerase, RBP11-like subunit"/>
    <property type="match status" value="1"/>
</dbReference>
<evidence type="ECO:0000313" key="9">
    <source>
        <dbReference type="Proteomes" id="UP001182556"/>
    </source>
</evidence>
<dbReference type="Pfam" id="PF01193">
    <property type="entry name" value="RNA_pol_L"/>
    <property type="match status" value="1"/>
</dbReference>
<dbReference type="GO" id="GO:0005736">
    <property type="term" value="C:RNA polymerase I complex"/>
    <property type="evidence" value="ECO:0007669"/>
    <property type="project" value="TreeGrafter"/>
</dbReference>
<dbReference type="SUPFAM" id="SSF56553">
    <property type="entry name" value="Insert subdomain of RNA polymerase alpha subunit"/>
    <property type="match status" value="1"/>
</dbReference>
<keyword evidence="4" id="KW-0804">Transcription</keyword>
<dbReference type="Proteomes" id="UP001182556">
    <property type="component" value="Unassembled WGS sequence"/>
</dbReference>
<keyword evidence="3 8" id="KW-0240">DNA-directed RNA polymerase</keyword>
<evidence type="ECO:0000256" key="1">
    <source>
        <dbReference type="ARBA" id="ARBA00004123"/>
    </source>
</evidence>
<dbReference type="InterPro" id="IPR011263">
    <property type="entry name" value="DNA-dir_RNA_pol_RpoA/D/Rpb3"/>
</dbReference>
<dbReference type="SMART" id="SM00662">
    <property type="entry name" value="RPOLD"/>
    <property type="match status" value="1"/>
</dbReference>
<sequence>MPRDINDPRRHVQINPESVGAVAGSEFPGHYPGEDHSWNLEKFKKDLVVSLQRLTPSTLEFDLVGVDASIANALRRVMIAEVPTMAIETVYVWNNTSIMQDEVLCHRIGLIPLKIDPRKMKVAADPRKPHENDTIIFDLRVRCDRRPDARPDETDPKKRYFDSDVYSGMLEWVPQGDQANKFKHDPPRPVNDDILLVKLRAGQMIDFHCFARKGHGADHAKFSPVATASYRLLPHIILRGPIPREHQEKFKKCFAPGVIEIEEDENGQPQCVVKNPRKDTVSREVLRHPEFKDLVQLTRIRDHFMYNVESAGQYPPEDLVPEAIKILRQKIQAVEDGLDRLFENSGTAQ</sequence>
<dbReference type="InterPro" id="IPR011262">
    <property type="entry name" value="DNA-dir_RNA_pol_insert"/>
</dbReference>
<dbReference type="InterPro" id="IPR022842">
    <property type="entry name" value="RNAP_Rpo3/Rpb3/RPAC1"/>
</dbReference>
<reference evidence="8" key="1">
    <citation type="submission" date="2023-02" db="EMBL/GenBank/DDBJ databases">
        <title>Identification and recombinant expression of a fungal hydrolase from Papiliotrema laurentii that hydrolyzes apple cutin and clears colloidal polyester polyurethane.</title>
        <authorList>
            <consortium name="DOE Joint Genome Institute"/>
            <person name="Roman V.A."/>
            <person name="Bojanowski C."/>
            <person name="Crable B.R."/>
            <person name="Wagner D.N."/>
            <person name="Hung C.S."/>
            <person name="Nadeau L.J."/>
            <person name="Schratz L."/>
            <person name="Haridas S."/>
            <person name="Pangilinan J."/>
            <person name="Lipzen A."/>
            <person name="Na H."/>
            <person name="Yan M."/>
            <person name="Ng V."/>
            <person name="Grigoriev I.V."/>
            <person name="Spatafora J.W."/>
            <person name="Barlow D."/>
            <person name="Biffinger J."/>
            <person name="Kelley-Loughnane N."/>
            <person name="Varaljay V.A."/>
            <person name="Crookes-Goodson W.J."/>
        </authorList>
    </citation>
    <scope>NUCLEOTIDE SEQUENCE</scope>
    <source>
        <strain evidence="8">5307AH</strain>
    </source>
</reference>
<comment type="subcellular location">
    <subcellularLocation>
        <location evidence="1">Nucleus</location>
    </subcellularLocation>
</comment>